<protein>
    <recommendedName>
        <fullName evidence="3">DDE Tnp4 domain-containing protein</fullName>
    </recommendedName>
</protein>
<dbReference type="AlphaFoldDB" id="A0A8S9TV50"/>
<evidence type="ECO:0008006" key="3">
    <source>
        <dbReference type="Google" id="ProtNLM"/>
    </source>
</evidence>
<sequence>MNVASFSNLLSLLGNDICVDESRSIVSGVEPTAPEIRDDPTLDIRNIAEISVASIYRVIHLAITTIISGRTLDMNFPKTSRKLFWSAANFTLCSSHDVVSGCIGCVDGMLVRIKAPSSKETGNVFSYFSGRYQGAGVNVQAV</sequence>
<name>A0A8S9TV50_PHYIN</name>
<evidence type="ECO:0000313" key="2">
    <source>
        <dbReference type="Proteomes" id="UP000704712"/>
    </source>
</evidence>
<comment type="caution">
    <text evidence="1">The sequence shown here is derived from an EMBL/GenBank/DDBJ whole genome shotgun (WGS) entry which is preliminary data.</text>
</comment>
<proteinExistence type="predicted"/>
<gene>
    <name evidence="1" type="ORF">GN958_ATG18137</name>
</gene>
<organism evidence="1 2">
    <name type="scientific">Phytophthora infestans</name>
    <name type="common">Potato late blight agent</name>
    <name type="synonym">Botrytis infestans</name>
    <dbReference type="NCBI Taxonomy" id="4787"/>
    <lineage>
        <taxon>Eukaryota</taxon>
        <taxon>Sar</taxon>
        <taxon>Stramenopiles</taxon>
        <taxon>Oomycota</taxon>
        <taxon>Peronosporomycetes</taxon>
        <taxon>Peronosporales</taxon>
        <taxon>Peronosporaceae</taxon>
        <taxon>Phytophthora</taxon>
    </lineage>
</organism>
<dbReference type="Proteomes" id="UP000704712">
    <property type="component" value="Unassembled WGS sequence"/>
</dbReference>
<dbReference type="EMBL" id="JAACNO010002510">
    <property type="protein sequence ID" value="KAF4132665.1"/>
    <property type="molecule type" value="Genomic_DNA"/>
</dbReference>
<accession>A0A8S9TV50</accession>
<evidence type="ECO:0000313" key="1">
    <source>
        <dbReference type="EMBL" id="KAF4132665.1"/>
    </source>
</evidence>
<reference evidence="1" key="1">
    <citation type="submission" date="2020-03" db="EMBL/GenBank/DDBJ databases">
        <title>Hybrid Assembly of Korean Phytophthora infestans isolates.</title>
        <authorList>
            <person name="Prokchorchik M."/>
            <person name="Lee Y."/>
            <person name="Seo J."/>
            <person name="Cho J.-H."/>
            <person name="Park Y.-E."/>
            <person name="Jang D.-C."/>
            <person name="Im J.-S."/>
            <person name="Choi J.-G."/>
            <person name="Park H.-J."/>
            <person name="Lee G.-B."/>
            <person name="Lee Y.-G."/>
            <person name="Hong S.-Y."/>
            <person name="Cho K."/>
            <person name="Sohn K.H."/>
        </authorList>
    </citation>
    <scope>NUCLEOTIDE SEQUENCE</scope>
    <source>
        <strain evidence="1">KR_2_A2</strain>
    </source>
</reference>